<keyword evidence="1" id="KW-1133">Transmembrane helix</keyword>
<accession>A0A2M9BW43</accession>
<dbReference type="OrthoDB" id="4337269at2"/>
<organism evidence="2 3">
    <name type="scientific">Compostimonas suwonensis</name>
    <dbReference type="NCBI Taxonomy" id="1048394"/>
    <lineage>
        <taxon>Bacteria</taxon>
        <taxon>Bacillati</taxon>
        <taxon>Actinomycetota</taxon>
        <taxon>Actinomycetes</taxon>
        <taxon>Micrococcales</taxon>
        <taxon>Microbacteriaceae</taxon>
        <taxon>Compostimonas</taxon>
    </lineage>
</organism>
<keyword evidence="3" id="KW-1185">Reference proteome</keyword>
<reference evidence="2 3" key="1">
    <citation type="submission" date="2017-11" db="EMBL/GenBank/DDBJ databases">
        <title>Genomic Encyclopedia of Archaeal and Bacterial Type Strains, Phase II (KMG-II): From Individual Species to Whole Genera.</title>
        <authorList>
            <person name="Goeker M."/>
        </authorList>
    </citation>
    <scope>NUCLEOTIDE SEQUENCE [LARGE SCALE GENOMIC DNA]</scope>
    <source>
        <strain evidence="2 3">DSM 25625</strain>
    </source>
</reference>
<feature type="transmembrane region" description="Helical" evidence="1">
    <location>
        <begin position="45"/>
        <end position="64"/>
    </location>
</feature>
<evidence type="ECO:0008006" key="4">
    <source>
        <dbReference type="Google" id="ProtNLM"/>
    </source>
</evidence>
<keyword evidence="1" id="KW-0812">Transmembrane</keyword>
<keyword evidence="1" id="KW-0472">Membrane</keyword>
<evidence type="ECO:0000313" key="3">
    <source>
        <dbReference type="Proteomes" id="UP000230161"/>
    </source>
</evidence>
<feature type="transmembrane region" description="Helical" evidence="1">
    <location>
        <begin position="12"/>
        <end position="33"/>
    </location>
</feature>
<dbReference type="Proteomes" id="UP000230161">
    <property type="component" value="Unassembled WGS sequence"/>
</dbReference>
<dbReference type="AlphaFoldDB" id="A0A2M9BW43"/>
<dbReference type="RefSeq" id="WP_100344772.1">
    <property type="nucleotide sequence ID" value="NZ_PGFB01000003.1"/>
</dbReference>
<sequence>MLSDVRYTVTRCSLSQLWVPPWLVFLLAIAIAYPPQAPAVDSLSLGAILLLPVSAWLALATLNSEPASQKASLGAAQGGPVRHRIALLLGALLAALALAPLSIVYAYLHDPSGLQAGGLMLAILAHLVACITGVTIAAALSRPLVQRIGFTLVWALLIVLALITIPHLPPLRLTIELLETPDAGAPELLVAVLVTLATAVAAGLLWWWTSILAKRRS</sequence>
<feature type="transmembrane region" description="Helical" evidence="1">
    <location>
        <begin position="119"/>
        <end position="141"/>
    </location>
</feature>
<feature type="transmembrane region" description="Helical" evidence="1">
    <location>
        <begin position="148"/>
        <end position="168"/>
    </location>
</feature>
<feature type="transmembrane region" description="Helical" evidence="1">
    <location>
        <begin position="85"/>
        <end position="107"/>
    </location>
</feature>
<evidence type="ECO:0000256" key="1">
    <source>
        <dbReference type="SAM" id="Phobius"/>
    </source>
</evidence>
<protein>
    <recommendedName>
        <fullName evidence="4">ABC-2 type transport system permease protein</fullName>
    </recommendedName>
</protein>
<proteinExistence type="predicted"/>
<feature type="transmembrane region" description="Helical" evidence="1">
    <location>
        <begin position="188"/>
        <end position="208"/>
    </location>
</feature>
<dbReference type="EMBL" id="PGFB01000003">
    <property type="protein sequence ID" value="PJJ62183.1"/>
    <property type="molecule type" value="Genomic_DNA"/>
</dbReference>
<name>A0A2M9BW43_9MICO</name>
<evidence type="ECO:0000313" key="2">
    <source>
        <dbReference type="EMBL" id="PJJ62183.1"/>
    </source>
</evidence>
<comment type="caution">
    <text evidence="2">The sequence shown here is derived from an EMBL/GenBank/DDBJ whole genome shotgun (WGS) entry which is preliminary data.</text>
</comment>
<gene>
    <name evidence="2" type="ORF">CLV54_1980</name>
</gene>